<dbReference type="EMBL" id="CAXDID020000015">
    <property type="protein sequence ID" value="CAL5982632.1"/>
    <property type="molecule type" value="Genomic_DNA"/>
</dbReference>
<gene>
    <name evidence="1" type="ORF">HINF_LOCUS64127</name>
    <name evidence="2" type="ORF">HINF_LOCUS7227</name>
</gene>
<dbReference type="EMBL" id="CATOUU010001174">
    <property type="protein sequence ID" value="CAI9976482.1"/>
    <property type="molecule type" value="Genomic_DNA"/>
</dbReference>
<dbReference type="Proteomes" id="UP001642409">
    <property type="component" value="Unassembled WGS sequence"/>
</dbReference>
<sequence length="1011" mass="117973">MNNHNQSKLIRLEILKKKIDRKTRGGRPSRVDINLNIQIVQNAIYLDNIDIIQEIQVQPQATIVNIQQCGKQKIITTKEQQKTIQQLQQESELQRKDFENQMKIRLKKISQLVNLPKEILQNPINEQIQKIINNKELLDNCNFEIHDLLEACLQNIQLCKQFKPTINEIVALKIDFGTTIKLADLLLALFVEVQYSSRDPARIEQICNKIKMKNPEEIVTFLNIQTTELQTPECCETLEQLLQQIFLIVNESIYQQLKEILKQDGFVLYMKRTNDQKIKYLCNMTIKQIMLTDSSVSEQSAEFLQSYLIYYQSICIKSTFKLTSNYQDISALTTTKELITLLKDKVNLSQQFIDFLLEQSLDDLIDKNILLQNRLVLNHRKIPSEKLSSDPKNIIKLYNFNYNILVQFNEDICNLMNICQRYSQMYDNILILGDEMNIKNDMHYIGWQKHWEMVVEFVESHLLGYSYQLYDLLCILGDPKSGKTSSMELAGIFMMNFVRMIRPQAQKRLFCQNKVILLKIDCVNLLHQPLFQKMSTIYQQINALIPQTKQHQLAFEILINNQNLSGVLLVFENIFLEAKCYYVIIWDEMQCLNYVGNNKISDDDEFAIGCFYKTSMVSQRSPCQHLMSGSLSVSLLTILKAIPENGRSILRCEQAIVTSYEDDENQLLYIQNLVQRDEEDAKQLFQQARSALKNQGLPLTCANLDQIMCKLTSRVHFDLNNQQTTQELFESGVSELLKSKQNIASIWITQAIQKMTTVNQEVLNLIVGTKYYPGGLLAKLCIKTTKYEETLYELRDTQLKNTLRQQFGKLKILDQTASIMMQCAIIIDCGNYIKNHDITASVTSFWQKFTTSNTKRCYILKKKQIEITEEGKRIIYAQEQFYYQAEQCAREFQLQLAEEALFHHNNIKNMEQQQHQNQKQCLEMQVANKKQQCANWSMYSSDFKKCSQKAWENANTMLEYLRYCFAHYNMVWKEKQMLILKIVFVGQGFKSTYDFVVGLQNSVFPNLQDGV</sequence>
<organism evidence="1">
    <name type="scientific">Hexamita inflata</name>
    <dbReference type="NCBI Taxonomy" id="28002"/>
    <lineage>
        <taxon>Eukaryota</taxon>
        <taxon>Metamonada</taxon>
        <taxon>Diplomonadida</taxon>
        <taxon>Hexamitidae</taxon>
        <taxon>Hexamitinae</taxon>
        <taxon>Hexamita</taxon>
    </lineage>
</organism>
<keyword evidence="3" id="KW-1185">Reference proteome</keyword>
<protein>
    <submittedName>
        <fullName evidence="2">Hypothetical_protein</fullName>
    </submittedName>
</protein>
<accession>A0AA86V4X6</accession>
<evidence type="ECO:0000313" key="3">
    <source>
        <dbReference type="Proteomes" id="UP001642409"/>
    </source>
</evidence>
<reference evidence="1" key="1">
    <citation type="submission" date="2023-06" db="EMBL/GenBank/DDBJ databases">
        <authorList>
            <person name="Kurt Z."/>
        </authorList>
    </citation>
    <scope>NUCLEOTIDE SEQUENCE</scope>
</reference>
<evidence type="ECO:0000313" key="2">
    <source>
        <dbReference type="EMBL" id="CAL5982632.1"/>
    </source>
</evidence>
<evidence type="ECO:0000313" key="1">
    <source>
        <dbReference type="EMBL" id="CAI9976482.1"/>
    </source>
</evidence>
<reference evidence="2 3" key="2">
    <citation type="submission" date="2024-07" db="EMBL/GenBank/DDBJ databases">
        <authorList>
            <person name="Akdeniz Z."/>
        </authorList>
    </citation>
    <scope>NUCLEOTIDE SEQUENCE [LARGE SCALE GENOMIC DNA]</scope>
</reference>
<comment type="caution">
    <text evidence="1">The sequence shown here is derived from an EMBL/GenBank/DDBJ whole genome shotgun (WGS) entry which is preliminary data.</text>
</comment>
<dbReference type="AlphaFoldDB" id="A0AA86V4X6"/>
<proteinExistence type="predicted"/>
<name>A0AA86V4X6_9EUKA</name>